<evidence type="ECO:0000256" key="1">
    <source>
        <dbReference type="SAM" id="Phobius"/>
    </source>
</evidence>
<keyword evidence="3" id="KW-1185">Reference proteome</keyword>
<feature type="transmembrane region" description="Helical" evidence="1">
    <location>
        <begin position="6"/>
        <end position="24"/>
    </location>
</feature>
<dbReference type="STRING" id="1156985.SAMN04488118_10347"/>
<evidence type="ECO:0000313" key="2">
    <source>
        <dbReference type="EMBL" id="SCZ57231.1"/>
    </source>
</evidence>
<protein>
    <submittedName>
        <fullName evidence="2">Uncharacterized protein</fullName>
    </submittedName>
</protein>
<dbReference type="RefSeq" id="WP_170830452.1">
    <property type="nucleotide sequence ID" value="NZ_CANMPF010000014.1"/>
</dbReference>
<sequence length="47" mass="5520">MTHKIAVWLGLTLIVAAGIDWLMFGPEHLIFLGKKIFELIHWVAFWR</sequence>
<name>A0A1G5Q768_9RHOB</name>
<proteinExistence type="predicted"/>
<dbReference type="Proteomes" id="UP000198767">
    <property type="component" value="Unassembled WGS sequence"/>
</dbReference>
<keyword evidence="1" id="KW-0812">Transmembrane</keyword>
<dbReference type="AlphaFoldDB" id="A0A1G5Q768"/>
<accession>A0A1G5Q768</accession>
<reference evidence="2 3" key="1">
    <citation type="submission" date="2016-10" db="EMBL/GenBank/DDBJ databases">
        <authorList>
            <person name="de Groot N.N."/>
        </authorList>
    </citation>
    <scope>NUCLEOTIDE SEQUENCE [LARGE SCALE GENOMIC DNA]</scope>
    <source>
        <strain evidence="2 3">U95</strain>
    </source>
</reference>
<dbReference type="EMBL" id="FMWG01000003">
    <property type="protein sequence ID" value="SCZ57231.1"/>
    <property type="molecule type" value="Genomic_DNA"/>
</dbReference>
<gene>
    <name evidence="2" type="ORF">SAMN04488118_10347</name>
</gene>
<organism evidence="2 3">
    <name type="scientific">Epibacterium ulvae</name>
    <dbReference type="NCBI Taxonomy" id="1156985"/>
    <lineage>
        <taxon>Bacteria</taxon>
        <taxon>Pseudomonadati</taxon>
        <taxon>Pseudomonadota</taxon>
        <taxon>Alphaproteobacteria</taxon>
        <taxon>Rhodobacterales</taxon>
        <taxon>Roseobacteraceae</taxon>
        <taxon>Epibacterium</taxon>
    </lineage>
</organism>
<evidence type="ECO:0000313" key="3">
    <source>
        <dbReference type="Proteomes" id="UP000198767"/>
    </source>
</evidence>
<keyword evidence="1" id="KW-0472">Membrane</keyword>
<keyword evidence="1" id="KW-1133">Transmembrane helix</keyword>